<dbReference type="Proteomes" id="UP001369086">
    <property type="component" value="Unassembled WGS sequence"/>
</dbReference>
<dbReference type="EMBL" id="JAHFZB010000052">
    <property type="protein sequence ID" value="KAK6466834.1"/>
    <property type="molecule type" value="Genomic_DNA"/>
</dbReference>
<evidence type="ECO:0000313" key="1">
    <source>
        <dbReference type="EMBL" id="KAK6466834.1"/>
    </source>
</evidence>
<sequence>MFVRRRRRTENKKIPGNGGDVVVLFQLESRCSECCGKAGLALMRHTACHNPAVYLILIHSAQPVLLLCNECK</sequence>
<comment type="caution">
    <text evidence="1">The sequence shown here is derived from an EMBL/GenBank/DDBJ whole genome shotgun (WGS) entry which is preliminary data.</text>
</comment>
<reference evidence="1 2" key="1">
    <citation type="submission" date="2021-05" db="EMBL/GenBank/DDBJ databases">
        <authorList>
            <person name="Zahm M."/>
            <person name="Klopp C."/>
            <person name="Cabau C."/>
            <person name="Kuhl H."/>
            <person name="Suciu R."/>
            <person name="Ciorpac M."/>
            <person name="Holostenco D."/>
            <person name="Gessner J."/>
            <person name="Wuertz S."/>
            <person name="Hohne C."/>
            <person name="Stock M."/>
            <person name="Gislard M."/>
            <person name="Lluch J."/>
            <person name="Milhes M."/>
            <person name="Lampietro C."/>
            <person name="Lopez Roques C."/>
            <person name="Donnadieu C."/>
            <person name="Du K."/>
            <person name="Schartl M."/>
            <person name="Guiguen Y."/>
        </authorList>
    </citation>
    <scope>NUCLEOTIDE SEQUENCE [LARGE SCALE GENOMIC DNA]</scope>
    <source>
        <strain evidence="1">Hh-F2</strain>
        <tissue evidence="1">Blood</tissue>
    </source>
</reference>
<accession>A0ABR0Y3D4</accession>
<organism evidence="1 2">
    <name type="scientific">Huso huso</name>
    <name type="common">Beluga</name>
    <name type="synonym">Acipenser huso</name>
    <dbReference type="NCBI Taxonomy" id="61971"/>
    <lineage>
        <taxon>Eukaryota</taxon>
        <taxon>Metazoa</taxon>
        <taxon>Chordata</taxon>
        <taxon>Craniata</taxon>
        <taxon>Vertebrata</taxon>
        <taxon>Euteleostomi</taxon>
        <taxon>Actinopterygii</taxon>
        <taxon>Chondrostei</taxon>
        <taxon>Acipenseriformes</taxon>
        <taxon>Acipenseridae</taxon>
        <taxon>Huso</taxon>
    </lineage>
</organism>
<name>A0ABR0Y3D4_HUSHU</name>
<keyword evidence="2" id="KW-1185">Reference proteome</keyword>
<evidence type="ECO:0000313" key="2">
    <source>
        <dbReference type="Proteomes" id="UP001369086"/>
    </source>
</evidence>
<proteinExistence type="predicted"/>
<protein>
    <submittedName>
        <fullName evidence="1">Uncharacterized protein</fullName>
    </submittedName>
</protein>
<gene>
    <name evidence="1" type="ORF">HHUSO_G35654</name>
</gene>